<dbReference type="EMBL" id="KB454551">
    <property type="protein sequence ID" value="EME26372.1"/>
    <property type="molecule type" value="Genomic_DNA"/>
</dbReference>
<dbReference type="GeneID" id="17085349"/>
<protein>
    <submittedName>
        <fullName evidence="2">Uncharacterized protein</fullName>
    </submittedName>
</protein>
<gene>
    <name evidence="2" type="ORF">Gasu_59900</name>
</gene>
<proteinExistence type="predicted"/>
<dbReference type="Gramene" id="EME26372">
    <property type="protein sequence ID" value="EME26372"/>
    <property type="gene ID" value="Gasu_59900"/>
</dbReference>
<evidence type="ECO:0000256" key="1">
    <source>
        <dbReference type="SAM" id="MobiDB-lite"/>
    </source>
</evidence>
<evidence type="ECO:0000313" key="2">
    <source>
        <dbReference type="EMBL" id="EME26372.1"/>
    </source>
</evidence>
<feature type="region of interest" description="Disordered" evidence="1">
    <location>
        <begin position="1"/>
        <end position="29"/>
    </location>
</feature>
<dbReference type="Proteomes" id="UP000030680">
    <property type="component" value="Unassembled WGS sequence"/>
</dbReference>
<evidence type="ECO:0000313" key="3">
    <source>
        <dbReference type="Proteomes" id="UP000030680"/>
    </source>
</evidence>
<organism evidence="2 3">
    <name type="scientific">Galdieria sulphuraria</name>
    <name type="common">Red alga</name>
    <dbReference type="NCBI Taxonomy" id="130081"/>
    <lineage>
        <taxon>Eukaryota</taxon>
        <taxon>Rhodophyta</taxon>
        <taxon>Bangiophyceae</taxon>
        <taxon>Galdieriales</taxon>
        <taxon>Galdieriaceae</taxon>
        <taxon>Galdieria</taxon>
    </lineage>
</organism>
<sequence length="359" mass="41340">MRTKRHTSFIPDIGNKISPGSARQSRQRRRKELYRKRGCNKIPRNPDFQYDQNRQKTYCGQRKRDSCEFSSHSSKDFSVEHKFAQNIHSKHMENANRQDWAENHIATTTESSIHSESPGCNQDVAANLEYRHSSLSNLNVNEELAIAQNARMIRQVSCEQLLVDQDTLLSLETPLRGSAHALSDDLKEKLGTALEILDDATIASSSFLLDNYTGQNWTVDNQEQLNDFGNCHSSYIKTEFSSSPCTLLRNWASEDIEGYQAMEERELQQNLSREYRLQSSEHSIQSSQKAKPDDEDLFEVIWQSLFEPCCHRKMTRVAIGEQQRLETTNSEATQSSSPVSRDKKLNFCAPFLRRLYSHH</sequence>
<dbReference type="KEGG" id="gsl:Gasu_59900"/>
<keyword evidence="3" id="KW-1185">Reference proteome</keyword>
<name>M2X989_GALSU</name>
<dbReference type="RefSeq" id="XP_005702892.1">
    <property type="nucleotide sequence ID" value="XM_005702835.1"/>
</dbReference>
<accession>M2X989</accession>
<dbReference type="OrthoDB" id="10399115at2759"/>
<reference evidence="3" key="1">
    <citation type="journal article" date="2013" name="Science">
        <title>Gene transfer from bacteria and archaea facilitated evolution of an extremophilic eukaryote.</title>
        <authorList>
            <person name="Schonknecht G."/>
            <person name="Chen W.H."/>
            <person name="Ternes C.M."/>
            <person name="Barbier G.G."/>
            <person name="Shrestha R.P."/>
            <person name="Stanke M."/>
            <person name="Brautigam A."/>
            <person name="Baker B.J."/>
            <person name="Banfield J.F."/>
            <person name="Garavito R.M."/>
            <person name="Carr K."/>
            <person name="Wilkerson C."/>
            <person name="Rensing S.A."/>
            <person name="Gagneul D."/>
            <person name="Dickenson N.E."/>
            <person name="Oesterhelt C."/>
            <person name="Lercher M.J."/>
            <person name="Weber A.P."/>
        </authorList>
    </citation>
    <scope>NUCLEOTIDE SEQUENCE [LARGE SCALE GENOMIC DNA]</scope>
    <source>
        <strain evidence="3">074W</strain>
    </source>
</reference>
<dbReference type="AlphaFoldDB" id="M2X989"/>